<sequence length="62" mass="6946">MDLLVLRKMPKNLFSKFGVSLIAISVSGINGRSVGVTSMFILWEASRQEFSFNRSLSLFFAT</sequence>
<proteinExistence type="predicted"/>
<accession>A0A0V1DNZ3</accession>
<evidence type="ECO:0000313" key="3">
    <source>
        <dbReference type="EMBL" id="KRY63722.1"/>
    </source>
</evidence>
<comment type="caution">
    <text evidence="2">The sequence shown here is derived from an EMBL/GenBank/DDBJ whole genome shotgun (WGS) entry which is preliminary data.</text>
</comment>
<feature type="transmembrane region" description="Helical" evidence="1">
    <location>
        <begin position="21"/>
        <end position="43"/>
    </location>
</feature>
<keyword evidence="1" id="KW-0472">Membrane</keyword>
<keyword evidence="1" id="KW-0812">Transmembrane</keyword>
<name>A0A0V1DNZ3_TRIPS</name>
<protein>
    <submittedName>
        <fullName evidence="2">Uncharacterized protein</fullName>
    </submittedName>
</protein>
<evidence type="ECO:0000313" key="2">
    <source>
        <dbReference type="EMBL" id="KRY63156.1"/>
    </source>
</evidence>
<dbReference type="AlphaFoldDB" id="A0A0V1DNZ3"/>
<dbReference type="EMBL" id="JYDR01000945">
    <property type="protein sequence ID" value="KRY63722.1"/>
    <property type="molecule type" value="Genomic_DNA"/>
</dbReference>
<gene>
    <name evidence="3" type="ORF">T4A_11257</name>
    <name evidence="2" type="ORF">T4A_744</name>
</gene>
<reference evidence="2 4" key="1">
    <citation type="submission" date="2015-01" db="EMBL/GenBank/DDBJ databases">
        <title>Evolution of Trichinella species and genotypes.</title>
        <authorList>
            <person name="Korhonen P.K."/>
            <person name="Edoardo P."/>
            <person name="Giuseppe L.R."/>
            <person name="Gasser R.B."/>
        </authorList>
    </citation>
    <scope>NUCLEOTIDE SEQUENCE [LARGE SCALE GENOMIC DNA]</scope>
    <source>
        <strain evidence="2">ISS13</strain>
    </source>
</reference>
<evidence type="ECO:0000313" key="4">
    <source>
        <dbReference type="Proteomes" id="UP000054632"/>
    </source>
</evidence>
<keyword evidence="1" id="KW-1133">Transmembrane helix</keyword>
<evidence type="ECO:0000256" key="1">
    <source>
        <dbReference type="SAM" id="Phobius"/>
    </source>
</evidence>
<dbReference type="EMBL" id="JYDR01001488">
    <property type="protein sequence ID" value="KRY63156.1"/>
    <property type="molecule type" value="Genomic_DNA"/>
</dbReference>
<dbReference type="Proteomes" id="UP000054632">
    <property type="component" value="Unassembled WGS sequence"/>
</dbReference>
<organism evidence="2 4">
    <name type="scientific">Trichinella pseudospiralis</name>
    <name type="common">Parasitic roundworm</name>
    <dbReference type="NCBI Taxonomy" id="6337"/>
    <lineage>
        <taxon>Eukaryota</taxon>
        <taxon>Metazoa</taxon>
        <taxon>Ecdysozoa</taxon>
        <taxon>Nematoda</taxon>
        <taxon>Enoplea</taxon>
        <taxon>Dorylaimia</taxon>
        <taxon>Trichinellida</taxon>
        <taxon>Trichinellidae</taxon>
        <taxon>Trichinella</taxon>
    </lineage>
</organism>